<dbReference type="Pfam" id="PF10544">
    <property type="entry name" value="T5orf172"/>
    <property type="match status" value="1"/>
</dbReference>
<dbReference type="STRING" id="1036611.A0A1L9P916"/>
<feature type="region of interest" description="Disordered" evidence="1">
    <location>
        <begin position="86"/>
        <end position="134"/>
    </location>
</feature>
<sequence length="461" mass="52206">MDLGSDLVATPILPSHPSEALLGLSIPPISLDEDLPETPSPCIRRESRRVKKVRKTPNHRYIKDLERKNRSPEFAAILRNLSGSSLRESAKAGDGLDETRSHDADNHTSDSAESSNAEEPQTDDSTEPLPSFTPNRCTLQEIFRDMKDVMTASYDEKPGQVYILFDRLDQSPFFKIGKSTDTRKRTVTHLQKCQLKTWASRARPATPIRMPMRLERLVQTELQNLNYVPDCHCTVNHIEYFWGRKEIGLESLDFWYRWLLQHDPYDCDGQLKGFWADRLEVFQGSIDKYFRCDSPSCAVQDEDTPSCRDCLRAGWKEWTEPTPEDELDFTCRANVPSKRVHQGIQRFSRFGLVKTSSLVSFVNGIGLLLSICRWLADPSVYLSLIPLRLMVFWLKPTQLPESVIRICLSFADTVLLVVCVYARFQHRAGSVGKGSPRSAKRGKRRSVGEAQGGVSVADGPG</sequence>
<feature type="region of interest" description="Disordered" evidence="1">
    <location>
        <begin position="429"/>
        <end position="461"/>
    </location>
</feature>
<reference evidence="4" key="1">
    <citation type="journal article" date="2017" name="Genome Biol.">
        <title>Comparative genomics reveals high biological diversity and specific adaptations in the industrially and medically important fungal genus Aspergillus.</title>
        <authorList>
            <person name="de Vries R.P."/>
            <person name="Riley R."/>
            <person name="Wiebenga A."/>
            <person name="Aguilar-Osorio G."/>
            <person name="Amillis S."/>
            <person name="Uchima C.A."/>
            <person name="Anderluh G."/>
            <person name="Asadollahi M."/>
            <person name="Askin M."/>
            <person name="Barry K."/>
            <person name="Battaglia E."/>
            <person name="Bayram O."/>
            <person name="Benocci T."/>
            <person name="Braus-Stromeyer S.A."/>
            <person name="Caldana C."/>
            <person name="Canovas D."/>
            <person name="Cerqueira G.C."/>
            <person name="Chen F."/>
            <person name="Chen W."/>
            <person name="Choi C."/>
            <person name="Clum A."/>
            <person name="Dos Santos R.A."/>
            <person name="Damasio A.R."/>
            <person name="Diallinas G."/>
            <person name="Emri T."/>
            <person name="Fekete E."/>
            <person name="Flipphi M."/>
            <person name="Freyberg S."/>
            <person name="Gallo A."/>
            <person name="Gournas C."/>
            <person name="Habgood R."/>
            <person name="Hainaut M."/>
            <person name="Harispe M.L."/>
            <person name="Henrissat B."/>
            <person name="Hilden K.S."/>
            <person name="Hope R."/>
            <person name="Hossain A."/>
            <person name="Karabika E."/>
            <person name="Karaffa L."/>
            <person name="Karanyi Z."/>
            <person name="Krasevec N."/>
            <person name="Kuo A."/>
            <person name="Kusch H."/>
            <person name="LaButti K."/>
            <person name="Lagendijk E.L."/>
            <person name="Lapidus A."/>
            <person name="Levasseur A."/>
            <person name="Lindquist E."/>
            <person name="Lipzen A."/>
            <person name="Logrieco A.F."/>
            <person name="MacCabe A."/>
            <person name="Maekelae M.R."/>
            <person name="Malavazi I."/>
            <person name="Melin P."/>
            <person name="Meyer V."/>
            <person name="Mielnichuk N."/>
            <person name="Miskei M."/>
            <person name="Molnar A.P."/>
            <person name="Mule G."/>
            <person name="Ngan C.Y."/>
            <person name="Orejas M."/>
            <person name="Orosz E."/>
            <person name="Ouedraogo J.P."/>
            <person name="Overkamp K.M."/>
            <person name="Park H.-S."/>
            <person name="Perrone G."/>
            <person name="Piumi F."/>
            <person name="Punt P.J."/>
            <person name="Ram A.F."/>
            <person name="Ramon A."/>
            <person name="Rauscher S."/>
            <person name="Record E."/>
            <person name="Riano-Pachon D.M."/>
            <person name="Robert V."/>
            <person name="Roehrig J."/>
            <person name="Ruller R."/>
            <person name="Salamov A."/>
            <person name="Salih N.S."/>
            <person name="Samson R.A."/>
            <person name="Sandor E."/>
            <person name="Sanguinetti M."/>
            <person name="Schuetze T."/>
            <person name="Sepcic K."/>
            <person name="Shelest E."/>
            <person name="Sherlock G."/>
            <person name="Sophianopoulou V."/>
            <person name="Squina F.M."/>
            <person name="Sun H."/>
            <person name="Susca A."/>
            <person name="Todd R.B."/>
            <person name="Tsang A."/>
            <person name="Unkles S.E."/>
            <person name="van de Wiele N."/>
            <person name="van Rossen-Uffink D."/>
            <person name="Oliveira J.V."/>
            <person name="Vesth T.C."/>
            <person name="Visser J."/>
            <person name="Yu J.-H."/>
            <person name="Zhou M."/>
            <person name="Andersen M.R."/>
            <person name="Archer D.B."/>
            <person name="Baker S.E."/>
            <person name="Benoit I."/>
            <person name="Brakhage A.A."/>
            <person name="Braus G.H."/>
            <person name="Fischer R."/>
            <person name="Frisvad J.C."/>
            <person name="Goldman G.H."/>
            <person name="Houbraken J."/>
            <person name="Oakley B."/>
            <person name="Pocsi I."/>
            <person name="Scazzocchio C."/>
            <person name="Seiboth B."/>
            <person name="vanKuyk P.A."/>
            <person name="Wortman J."/>
            <person name="Dyer P.S."/>
            <person name="Grigoriev I.V."/>
        </authorList>
    </citation>
    <scope>NUCLEOTIDE SEQUENCE [LARGE SCALE GENOMIC DNA]</scope>
    <source>
        <strain evidence="4">CBS 583.65</strain>
    </source>
</reference>
<dbReference type="GeneID" id="63728472"/>
<evidence type="ECO:0000259" key="2">
    <source>
        <dbReference type="Pfam" id="PF10544"/>
    </source>
</evidence>
<dbReference type="RefSeq" id="XP_040663751.1">
    <property type="nucleotide sequence ID" value="XM_040812961.1"/>
</dbReference>
<dbReference type="InterPro" id="IPR018306">
    <property type="entry name" value="Phage_T5_Orf172_DNA-bd"/>
</dbReference>
<feature type="compositionally biased region" description="Basic and acidic residues" evidence="1">
    <location>
        <begin position="97"/>
        <end position="110"/>
    </location>
</feature>
<feature type="domain" description="Bacteriophage T5 Orf172 DNA-binding" evidence="2">
    <location>
        <begin position="159"/>
        <end position="255"/>
    </location>
</feature>
<dbReference type="AlphaFoldDB" id="A0A1L9P916"/>
<dbReference type="EMBL" id="KV878126">
    <property type="protein sequence ID" value="OJI97988.1"/>
    <property type="molecule type" value="Genomic_DNA"/>
</dbReference>
<evidence type="ECO:0000313" key="3">
    <source>
        <dbReference type="EMBL" id="OJI97988.1"/>
    </source>
</evidence>
<dbReference type="VEuPathDB" id="FungiDB:ASPVEDRAFT_440283"/>
<dbReference type="OrthoDB" id="3511049at2759"/>
<keyword evidence="4" id="KW-1185">Reference proteome</keyword>
<evidence type="ECO:0000313" key="4">
    <source>
        <dbReference type="Proteomes" id="UP000184073"/>
    </source>
</evidence>
<proteinExistence type="predicted"/>
<gene>
    <name evidence="3" type="ORF">ASPVEDRAFT_440283</name>
</gene>
<accession>A0A1L9P916</accession>
<name>A0A1L9P916_ASPVE</name>
<protein>
    <recommendedName>
        <fullName evidence="2">Bacteriophage T5 Orf172 DNA-binding domain-containing protein</fullName>
    </recommendedName>
</protein>
<evidence type="ECO:0000256" key="1">
    <source>
        <dbReference type="SAM" id="MobiDB-lite"/>
    </source>
</evidence>
<dbReference type="Proteomes" id="UP000184073">
    <property type="component" value="Unassembled WGS sequence"/>
</dbReference>
<organism evidence="3 4">
    <name type="scientific">Aspergillus versicolor CBS 583.65</name>
    <dbReference type="NCBI Taxonomy" id="1036611"/>
    <lineage>
        <taxon>Eukaryota</taxon>
        <taxon>Fungi</taxon>
        <taxon>Dikarya</taxon>
        <taxon>Ascomycota</taxon>
        <taxon>Pezizomycotina</taxon>
        <taxon>Eurotiomycetes</taxon>
        <taxon>Eurotiomycetidae</taxon>
        <taxon>Eurotiales</taxon>
        <taxon>Aspergillaceae</taxon>
        <taxon>Aspergillus</taxon>
        <taxon>Aspergillus subgen. Nidulantes</taxon>
    </lineage>
</organism>